<dbReference type="GO" id="GO:0005886">
    <property type="term" value="C:plasma membrane"/>
    <property type="evidence" value="ECO:0007669"/>
    <property type="project" value="UniProtKB-SubCell"/>
</dbReference>
<dbReference type="STRING" id="1123029.SAMN02745172_03502"/>
<evidence type="ECO:0000256" key="13">
    <source>
        <dbReference type="SAM" id="Phobius"/>
    </source>
</evidence>
<dbReference type="PANTHER" id="PTHR43867">
    <property type="entry name" value="CELLULOSE SYNTHASE CATALYTIC SUBUNIT A [UDP-FORMING]"/>
    <property type="match status" value="1"/>
</dbReference>
<feature type="transmembrane region" description="Helical" evidence="13">
    <location>
        <begin position="523"/>
        <end position="544"/>
    </location>
</feature>
<keyword evidence="8 15" id="KW-0808">Transferase</keyword>
<comment type="subcellular location">
    <subcellularLocation>
        <location evidence="1">Cell inner membrane</location>
        <topology evidence="1">Multi-pass membrane protein</topology>
    </subcellularLocation>
</comment>
<evidence type="ECO:0000256" key="3">
    <source>
        <dbReference type="ARBA" id="ARBA00009337"/>
    </source>
</evidence>
<dbReference type="InterPro" id="IPR001173">
    <property type="entry name" value="Glyco_trans_2-like"/>
</dbReference>
<keyword evidence="7" id="KW-0328">Glycosyltransferase</keyword>
<dbReference type="Pfam" id="PF13632">
    <property type="entry name" value="Glyco_trans_2_3"/>
    <property type="match status" value="1"/>
</dbReference>
<accession>A0A1M7ZPV6</accession>
<comment type="pathway">
    <text evidence="2">Glycan metabolism; osmoregulated periplasmic glucan (OPG) biosynthesis.</text>
</comment>
<reference evidence="15 16" key="1">
    <citation type="submission" date="2016-12" db="EMBL/GenBank/DDBJ databases">
        <authorList>
            <person name="Song W.-J."/>
            <person name="Kurnit D.M."/>
        </authorList>
    </citation>
    <scope>NUCLEOTIDE SEQUENCE [LARGE SCALE GENOMIC DNA]</scope>
    <source>
        <strain evidence="15 16">DSM 19599</strain>
    </source>
</reference>
<dbReference type="InterPro" id="IPR029044">
    <property type="entry name" value="Nucleotide-diphossugar_trans"/>
</dbReference>
<evidence type="ECO:0000256" key="5">
    <source>
        <dbReference type="ARBA" id="ARBA00022475"/>
    </source>
</evidence>
<dbReference type="SUPFAM" id="SSF53448">
    <property type="entry name" value="Nucleotide-diphospho-sugar transferases"/>
    <property type="match status" value="1"/>
</dbReference>
<dbReference type="Proteomes" id="UP000186406">
    <property type="component" value="Unassembled WGS sequence"/>
</dbReference>
<evidence type="ECO:0000256" key="12">
    <source>
        <dbReference type="SAM" id="MobiDB-lite"/>
    </source>
</evidence>
<dbReference type="NCBIfam" id="NF003962">
    <property type="entry name" value="PRK05454.2-5"/>
    <property type="match status" value="1"/>
</dbReference>
<protein>
    <recommendedName>
        <fullName evidence="4">Glucans biosynthesis glucosyltransferase H</fullName>
    </recommendedName>
</protein>
<dbReference type="EMBL" id="FRXO01000008">
    <property type="protein sequence ID" value="SHO66842.1"/>
    <property type="molecule type" value="Genomic_DNA"/>
</dbReference>
<dbReference type="AlphaFoldDB" id="A0A1M7ZPV6"/>
<proteinExistence type="inferred from homology"/>
<evidence type="ECO:0000256" key="4">
    <source>
        <dbReference type="ARBA" id="ARBA00020585"/>
    </source>
</evidence>
<evidence type="ECO:0000256" key="2">
    <source>
        <dbReference type="ARBA" id="ARBA00005001"/>
    </source>
</evidence>
<keyword evidence="6" id="KW-0997">Cell inner membrane</keyword>
<dbReference type="InterPro" id="IPR050321">
    <property type="entry name" value="Glycosyltr_2/OpgH_subfam"/>
</dbReference>
<feature type="transmembrane region" description="Helical" evidence="13">
    <location>
        <begin position="108"/>
        <end position="131"/>
    </location>
</feature>
<evidence type="ECO:0000256" key="9">
    <source>
        <dbReference type="ARBA" id="ARBA00022692"/>
    </source>
</evidence>
<evidence type="ECO:0000256" key="10">
    <source>
        <dbReference type="ARBA" id="ARBA00022989"/>
    </source>
</evidence>
<keyword evidence="10 13" id="KW-1133">Transmembrane helix</keyword>
<evidence type="ECO:0000256" key="1">
    <source>
        <dbReference type="ARBA" id="ARBA00004429"/>
    </source>
</evidence>
<comment type="similarity">
    <text evidence="3">Belongs to the glycosyltransferase 2 family. OpgH subfamily.</text>
</comment>
<feature type="region of interest" description="Disordered" evidence="12">
    <location>
        <begin position="1"/>
        <end position="41"/>
    </location>
</feature>
<feature type="transmembrane region" description="Helical" evidence="13">
    <location>
        <begin position="75"/>
        <end position="96"/>
    </location>
</feature>
<dbReference type="OrthoDB" id="9775281at2"/>
<evidence type="ECO:0000313" key="15">
    <source>
        <dbReference type="EMBL" id="SHO66842.1"/>
    </source>
</evidence>
<dbReference type="PANTHER" id="PTHR43867:SF5">
    <property type="entry name" value="GLUCANS BIOSYNTHESIS GLUCOSYLTRANSFERASE H"/>
    <property type="match status" value="1"/>
</dbReference>
<feature type="transmembrane region" description="Helical" evidence="13">
    <location>
        <begin position="436"/>
        <end position="457"/>
    </location>
</feature>
<evidence type="ECO:0000256" key="11">
    <source>
        <dbReference type="ARBA" id="ARBA00023136"/>
    </source>
</evidence>
<sequence length="760" mass="81398">MDLLKASPGWPRPVAAAPRRKAGAETFRPLPEDHPLPMPVQDLSARPERQAPPFPDVPEEAAPRAAGRHMMIRRAFVFAVALALTAFGIHETYLALSVNGLTALEAAVLGLFAVLFGWIALSFANAIAGLVSIVSGSGTLAEVAALPSPVPPLSSRTAILIPTYNEAPDRVFATVLATCDALAETGQEAAFDIFVLSDTTDCAIWIAEETAFLAARRIAAERHGGREVGLYYRRRRENTERKAGNVAEWVRRFGSGYDHMLVFDADSLMSGETIVALAAAMERRPDAGLIQTLPVLVEGRTLLARAQQFAGGLYGPMIAHGIAWWHGSEGNYWGHNAIIRTEAFARAAGLPRLPGRKPLGGDILSHDFVEAALMRRCGWAVVMVPAVSGSYEEGPPTVVDAAVRDRRWCQGNLQHGRLLGTRGLHWLSRLHFGMGIASYVAAPLWLMFLVAGVLLALQARFVRPDYFPEGFTLFPVWPQIDPVRSLGVFLGTLAVLLAPKLMSLAVSLAVPRVRRRFGGGLRLIAGFIAETVLMALVAPLMMLFQSRAVAEVLAGRDSGWNPQRREDGGESFGTIFRTFLPHTLLGLVFAAVALAVSPPLFWWMSPVIFGLVGAAPVAAAAGSRRAGAGLARVGLLATPEEREPPDIVVRARRAAEHLRTIMTAGAAAASPGDNPVRALLSEPALLAAHCAMLERDRPANDVFDGTLTVALGKIGLSRDMATALDGLDTREQRAVLGDADTLRMLAHRLVAGPRPGAPAG</sequence>
<keyword evidence="11 13" id="KW-0472">Membrane</keyword>
<keyword evidence="9 13" id="KW-0812">Transmembrane</keyword>
<name>A0A1M7ZPV6_9HYPH</name>
<dbReference type="RefSeq" id="WP_073631085.1">
    <property type="nucleotide sequence ID" value="NZ_FRXO01000008.1"/>
</dbReference>
<dbReference type="NCBIfam" id="NF003958">
    <property type="entry name" value="PRK05454.2-1"/>
    <property type="match status" value="1"/>
</dbReference>
<keyword evidence="5" id="KW-1003">Cell membrane</keyword>
<organism evidence="15 16">
    <name type="scientific">Pseudoxanthobacter soli DSM 19599</name>
    <dbReference type="NCBI Taxonomy" id="1123029"/>
    <lineage>
        <taxon>Bacteria</taxon>
        <taxon>Pseudomonadati</taxon>
        <taxon>Pseudomonadota</taxon>
        <taxon>Alphaproteobacteria</taxon>
        <taxon>Hyphomicrobiales</taxon>
        <taxon>Segnochrobactraceae</taxon>
        <taxon>Pseudoxanthobacter</taxon>
    </lineage>
</organism>
<feature type="domain" description="Glycosyltransferase 2-like" evidence="14">
    <location>
        <begin position="261"/>
        <end position="454"/>
    </location>
</feature>
<feature type="transmembrane region" description="Helical" evidence="13">
    <location>
        <begin position="486"/>
        <end position="511"/>
    </location>
</feature>
<evidence type="ECO:0000259" key="14">
    <source>
        <dbReference type="Pfam" id="PF13632"/>
    </source>
</evidence>
<dbReference type="NCBIfam" id="NF003956">
    <property type="entry name" value="PRK05454.1-3"/>
    <property type="match status" value="1"/>
</dbReference>
<evidence type="ECO:0000313" key="16">
    <source>
        <dbReference type="Proteomes" id="UP000186406"/>
    </source>
</evidence>
<evidence type="ECO:0000256" key="7">
    <source>
        <dbReference type="ARBA" id="ARBA00022676"/>
    </source>
</evidence>
<feature type="transmembrane region" description="Helical" evidence="13">
    <location>
        <begin position="600"/>
        <end position="622"/>
    </location>
</feature>
<gene>
    <name evidence="15" type="ORF">SAMN02745172_03502</name>
</gene>
<dbReference type="GO" id="GO:0016758">
    <property type="term" value="F:hexosyltransferase activity"/>
    <property type="evidence" value="ECO:0007669"/>
    <property type="project" value="TreeGrafter"/>
</dbReference>
<dbReference type="CDD" id="cd04191">
    <property type="entry name" value="Glucan_BSP_MdoH"/>
    <property type="match status" value="1"/>
</dbReference>
<evidence type="ECO:0000256" key="8">
    <source>
        <dbReference type="ARBA" id="ARBA00022679"/>
    </source>
</evidence>
<dbReference type="Gene3D" id="3.90.550.10">
    <property type="entry name" value="Spore Coat Polysaccharide Biosynthesis Protein SpsA, Chain A"/>
    <property type="match status" value="1"/>
</dbReference>
<evidence type="ECO:0000256" key="6">
    <source>
        <dbReference type="ARBA" id="ARBA00022519"/>
    </source>
</evidence>
<keyword evidence="16" id="KW-1185">Reference proteome</keyword>